<feature type="domain" description="FecR protein" evidence="2">
    <location>
        <begin position="102"/>
        <end position="191"/>
    </location>
</feature>
<reference evidence="4 5" key="1">
    <citation type="submission" date="2023-01" db="EMBL/GenBank/DDBJ databases">
        <title>Psychroserpens ponticola sp. nov., isolated from seawater.</title>
        <authorList>
            <person name="Kristyanto S."/>
            <person name="Jung J."/>
            <person name="Kim J.M."/>
            <person name="Jeon C.O."/>
        </authorList>
    </citation>
    <scope>NUCLEOTIDE SEQUENCE [LARGE SCALE GENOMIC DNA]</scope>
    <source>
        <strain evidence="4 5">MSW6</strain>
    </source>
</reference>
<dbReference type="PANTHER" id="PTHR30273:SF2">
    <property type="entry name" value="PROTEIN FECR"/>
    <property type="match status" value="1"/>
</dbReference>
<dbReference type="Pfam" id="PF04773">
    <property type="entry name" value="FecR"/>
    <property type="match status" value="1"/>
</dbReference>
<proteinExistence type="predicted"/>
<evidence type="ECO:0000313" key="5">
    <source>
        <dbReference type="Proteomes" id="UP001202717"/>
    </source>
</evidence>
<evidence type="ECO:0000259" key="2">
    <source>
        <dbReference type="Pfam" id="PF04773"/>
    </source>
</evidence>
<organism evidence="4 5">
    <name type="scientific">Psychroserpens ponticola</name>
    <dbReference type="NCBI Taxonomy" id="2932268"/>
    <lineage>
        <taxon>Bacteria</taxon>
        <taxon>Pseudomonadati</taxon>
        <taxon>Bacteroidota</taxon>
        <taxon>Flavobacteriia</taxon>
        <taxon>Flavobacteriales</taxon>
        <taxon>Flavobacteriaceae</taxon>
        <taxon>Psychroserpens</taxon>
    </lineage>
</organism>
<evidence type="ECO:0000256" key="1">
    <source>
        <dbReference type="SAM" id="Phobius"/>
    </source>
</evidence>
<dbReference type="RefSeq" id="WP_249996214.1">
    <property type="nucleotide sequence ID" value="NZ_CP116221.1"/>
</dbReference>
<keyword evidence="1" id="KW-1133">Transmembrane helix</keyword>
<sequence>MDKEDLLKKWLNDELTPAEKRVFEQDGDFTFHQTIVDSAKQFKASNFSKPETFKDLESVYQVKKSKTILLDWFKPLLKIASVVVITLGIYFAFFNTNIIVEKTLVGQHTTIELPDHSKVTLNADSEIEYSQVNWSDNRRLNLDGEAYFKVAKGRIFDVVTKQGVVTVVGTEFNVNQRDDYFEVQCYEGVVKVTSGDVSKTLLAGDTYRLLNKEFSQDKVSELSPQWTQNISTFKAIPFKDVIAELQRQYDVKISVEHLDSERLFTGGFMHENIENAIISITQPMGLSYKTNASNDIIIYGDKK</sequence>
<dbReference type="Gene3D" id="3.55.50.30">
    <property type="match status" value="1"/>
</dbReference>
<gene>
    <name evidence="4" type="ORF">MUN68_011145</name>
</gene>
<dbReference type="Gene3D" id="2.60.120.1440">
    <property type="match status" value="1"/>
</dbReference>
<dbReference type="InterPro" id="IPR012373">
    <property type="entry name" value="Ferrdict_sens_TM"/>
</dbReference>
<feature type="domain" description="Protein FecR C-terminal" evidence="3">
    <location>
        <begin position="232"/>
        <end position="298"/>
    </location>
</feature>
<dbReference type="InterPro" id="IPR032508">
    <property type="entry name" value="FecR_C"/>
</dbReference>
<dbReference type="Proteomes" id="UP001202717">
    <property type="component" value="Chromosome"/>
</dbReference>
<keyword evidence="1" id="KW-0472">Membrane</keyword>
<accession>A0ABY7RV85</accession>
<dbReference type="InterPro" id="IPR006860">
    <property type="entry name" value="FecR"/>
</dbReference>
<dbReference type="Pfam" id="PF16344">
    <property type="entry name" value="FecR_C"/>
    <property type="match status" value="1"/>
</dbReference>
<protein>
    <submittedName>
        <fullName evidence="4">FecR family protein</fullName>
    </submittedName>
</protein>
<dbReference type="PANTHER" id="PTHR30273">
    <property type="entry name" value="PERIPLASMIC SIGNAL SENSOR AND SIGMA FACTOR ACTIVATOR FECR-RELATED"/>
    <property type="match status" value="1"/>
</dbReference>
<feature type="transmembrane region" description="Helical" evidence="1">
    <location>
        <begin position="76"/>
        <end position="94"/>
    </location>
</feature>
<evidence type="ECO:0000259" key="3">
    <source>
        <dbReference type="Pfam" id="PF16344"/>
    </source>
</evidence>
<dbReference type="EMBL" id="CP116221">
    <property type="protein sequence ID" value="WCO00621.1"/>
    <property type="molecule type" value="Genomic_DNA"/>
</dbReference>
<evidence type="ECO:0000313" key="4">
    <source>
        <dbReference type="EMBL" id="WCO00621.1"/>
    </source>
</evidence>
<keyword evidence="1" id="KW-0812">Transmembrane</keyword>
<keyword evidence="5" id="KW-1185">Reference proteome</keyword>
<name>A0ABY7RV85_9FLAO</name>